<dbReference type="PRINTS" id="PR02008">
    <property type="entry name" value="RCMTFAMILY"/>
</dbReference>
<keyword evidence="9 13" id="KW-0694">RNA-binding</keyword>
<dbReference type="Pfam" id="PF01029">
    <property type="entry name" value="NusB"/>
    <property type="match status" value="1"/>
</dbReference>
<dbReference type="InterPro" id="IPR001678">
    <property type="entry name" value="MeTrfase_RsmB-F_NOP2_dom"/>
</dbReference>
<evidence type="ECO:0000256" key="3">
    <source>
        <dbReference type="ARBA" id="ARBA00012140"/>
    </source>
</evidence>
<keyword evidence="7 13" id="KW-0808">Transferase</keyword>
<evidence type="ECO:0000256" key="8">
    <source>
        <dbReference type="ARBA" id="ARBA00022691"/>
    </source>
</evidence>
<dbReference type="InterPro" id="IPR049560">
    <property type="entry name" value="MeTrfase_RsmB-F_NOP2_cat"/>
</dbReference>
<reference evidence="15" key="1">
    <citation type="journal article" date="2020" name="mSystems">
        <title>Genome- and Community-Level Interaction Insights into Carbon Utilization and Element Cycling Functions of Hydrothermarchaeota in Hydrothermal Sediment.</title>
        <authorList>
            <person name="Zhou Z."/>
            <person name="Liu Y."/>
            <person name="Xu W."/>
            <person name="Pan J."/>
            <person name="Luo Z.H."/>
            <person name="Li M."/>
        </authorList>
    </citation>
    <scope>NUCLEOTIDE SEQUENCE [LARGE SCALE GENOMIC DNA]</scope>
    <source>
        <strain evidence="15">HyVt-102</strain>
    </source>
</reference>
<keyword evidence="4" id="KW-0963">Cytoplasm</keyword>
<dbReference type="Gene3D" id="1.10.940.10">
    <property type="entry name" value="NusB-like"/>
    <property type="match status" value="1"/>
</dbReference>
<comment type="catalytic activity">
    <reaction evidence="12">
        <text>cytidine(967) in 16S rRNA + S-adenosyl-L-methionine = 5-methylcytidine(967) in 16S rRNA + S-adenosyl-L-homocysteine + H(+)</text>
        <dbReference type="Rhea" id="RHEA:42748"/>
        <dbReference type="Rhea" id="RHEA-COMP:10219"/>
        <dbReference type="Rhea" id="RHEA-COMP:10220"/>
        <dbReference type="ChEBI" id="CHEBI:15378"/>
        <dbReference type="ChEBI" id="CHEBI:57856"/>
        <dbReference type="ChEBI" id="CHEBI:59789"/>
        <dbReference type="ChEBI" id="CHEBI:74483"/>
        <dbReference type="ChEBI" id="CHEBI:82748"/>
        <dbReference type="EC" id="2.1.1.176"/>
    </reaction>
</comment>
<dbReference type="InterPro" id="IPR006027">
    <property type="entry name" value="NusB_RsmB_TIM44"/>
</dbReference>
<evidence type="ECO:0000256" key="1">
    <source>
        <dbReference type="ARBA" id="ARBA00002724"/>
    </source>
</evidence>
<feature type="active site" description="Nucleophile" evidence="13">
    <location>
        <position position="376"/>
    </location>
</feature>
<accession>A0A7C0ZG27</accession>
<protein>
    <recommendedName>
        <fullName evidence="3">16S rRNA (cytosine(967)-C(5))-methyltransferase</fullName>
        <ecNumber evidence="3">2.1.1.176</ecNumber>
    </recommendedName>
    <alternativeName>
        <fullName evidence="10">16S rRNA m5C967 methyltransferase</fullName>
    </alternativeName>
    <alternativeName>
        <fullName evidence="11">rRNA (cytosine-C(5)-)-methyltransferase RsmB</fullName>
    </alternativeName>
</protein>
<evidence type="ECO:0000256" key="9">
    <source>
        <dbReference type="ARBA" id="ARBA00022884"/>
    </source>
</evidence>
<feature type="binding site" evidence="13">
    <location>
        <position position="323"/>
    </location>
    <ligand>
        <name>S-adenosyl-L-methionine</name>
        <dbReference type="ChEBI" id="CHEBI:59789"/>
    </ligand>
</feature>
<dbReference type="Pfam" id="PF22458">
    <property type="entry name" value="RsmF-B_ferredox"/>
    <property type="match status" value="1"/>
</dbReference>
<dbReference type="SUPFAM" id="SSF48013">
    <property type="entry name" value="NusB-like"/>
    <property type="match status" value="1"/>
</dbReference>
<evidence type="ECO:0000256" key="10">
    <source>
        <dbReference type="ARBA" id="ARBA00030399"/>
    </source>
</evidence>
<dbReference type="GO" id="GO:0005737">
    <property type="term" value="C:cytoplasm"/>
    <property type="evidence" value="ECO:0007669"/>
    <property type="project" value="UniProtKB-SubCell"/>
</dbReference>
<dbReference type="EMBL" id="DQWE01000402">
    <property type="protein sequence ID" value="HDI83842.1"/>
    <property type="molecule type" value="Genomic_DNA"/>
</dbReference>
<keyword evidence="5" id="KW-0698">rRNA processing</keyword>
<evidence type="ECO:0000313" key="15">
    <source>
        <dbReference type="EMBL" id="HDI83842.1"/>
    </source>
</evidence>
<dbReference type="PANTHER" id="PTHR22807:SF53">
    <property type="entry name" value="RIBOSOMAL RNA SMALL SUBUNIT METHYLTRANSFERASE B-RELATED"/>
    <property type="match status" value="1"/>
</dbReference>
<sequence>MQKKEQGGEKGDLKGREIALKALLFYENLRDADASFSRAIKGIKSQKLINRSLEIFYGVLRWLYRIDYILNKHLHKKPIDKIHIWTRNIMRIGAFERIIMGVPDYASVSEAVKLAKKYGHKGTVGLANAVLRNLSDVEYPDEELKRLSVYYSFPEWLVAMLLEIFGDETEAFLKASNRTPPLSVRVNRLKTNRDELIKILKQSRMKAEKGRHSPWSIYTEGRALKSRFFREGMFTVQDESSTLALEWIDTDLDVYADLCSSPGGKATHLAEITGDKKIIVAGDLRGMNRVVENIRRLNLKSIKPVIADARQISLRNVDMVILDVPCSGLGTLARRVDLKYRLTPERINSLVNIQEDILENASSLVKSGGYIYYITCTVNPEENQILIKKFLAKMKNFGLIEYEGEYGGDGFFQTLPHVHGIDGVFGAMIKRR</sequence>
<dbReference type="PANTHER" id="PTHR22807">
    <property type="entry name" value="NOP2 YEAST -RELATED NOL1/NOP2/FMU SUN DOMAIN-CONTAINING"/>
    <property type="match status" value="1"/>
</dbReference>
<dbReference type="SUPFAM" id="SSF53335">
    <property type="entry name" value="S-adenosyl-L-methionine-dependent methyltransferases"/>
    <property type="match status" value="1"/>
</dbReference>
<dbReference type="CDD" id="cd02440">
    <property type="entry name" value="AdoMet_MTases"/>
    <property type="match status" value="1"/>
</dbReference>
<evidence type="ECO:0000256" key="6">
    <source>
        <dbReference type="ARBA" id="ARBA00022603"/>
    </source>
</evidence>
<dbReference type="InterPro" id="IPR004573">
    <property type="entry name" value="rRNA_ssu_MeTfrase_B"/>
</dbReference>
<dbReference type="InterPro" id="IPR023267">
    <property type="entry name" value="RCMT"/>
</dbReference>
<evidence type="ECO:0000256" key="11">
    <source>
        <dbReference type="ARBA" id="ARBA00031088"/>
    </source>
</evidence>
<dbReference type="InterPro" id="IPR029063">
    <property type="entry name" value="SAM-dependent_MTases_sf"/>
</dbReference>
<evidence type="ECO:0000256" key="4">
    <source>
        <dbReference type="ARBA" id="ARBA00022490"/>
    </source>
</evidence>
<comment type="caution">
    <text evidence="15">The sequence shown here is derived from an EMBL/GenBank/DDBJ whole genome shotgun (WGS) entry which is preliminary data.</text>
</comment>
<feature type="domain" description="SAM-dependent MTase RsmB/NOP-type" evidence="14">
    <location>
        <begin position="172"/>
        <end position="432"/>
    </location>
</feature>
<name>A0A7C0ZG27_UNCW3</name>
<gene>
    <name evidence="15" type="primary">rsmB</name>
    <name evidence="15" type="ORF">ENF18_08655</name>
</gene>
<comment type="function">
    <text evidence="1">Specifically methylates the cytosine at position 967 (m5C967) of 16S rRNA.</text>
</comment>
<dbReference type="NCBIfam" id="TIGR00563">
    <property type="entry name" value="rsmB"/>
    <property type="match status" value="1"/>
</dbReference>
<evidence type="ECO:0000256" key="7">
    <source>
        <dbReference type="ARBA" id="ARBA00022679"/>
    </source>
</evidence>
<feature type="binding site" evidence="13">
    <location>
        <position position="283"/>
    </location>
    <ligand>
        <name>S-adenosyl-L-methionine</name>
        <dbReference type="ChEBI" id="CHEBI:59789"/>
    </ligand>
</feature>
<dbReference type="Gene3D" id="3.30.70.1170">
    <property type="entry name" value="Sun protein, domain 3"/>
    <property type="match status" value="1"/>
</dbReference>
<comment type="subcellular location">
    <subcellularLocation>
        <location evidence="2">Cytoplasm</location>
    </subcellularLocation>
</comment>
<dbReference type="InterPro" id="IPR054728">
    <property type="entry name" value="RsmB-like_ferredoxin"/>
</dbReference>
<evidence type="ECO:0000256" key="12">
    <source>
        <dbReference type="ARBA" id="ARBA00047283"/>
    </source>
</evidence>
<comment type="similarity">
    <text evidence="13">Belongs to the class I-like SAM-binding methyltransferase superfamily. RsmB/NOP family.</text>
</comment>
<keyword evidence="6 13" id="KW-0489">Methyltransferase</keyword>
<evidence type="ECO:0000259" key="14">
    <source>
        <dbReference type="PROSITE" id="PS51686"/>
    </source>
</evidence>
<dbReference type="Gene3D" id="3.40.50.150">
    <property type="entry name" value="Vaccinia Virus protein VP39"/>
    <property type="match status" value="1"/>
</dbReference>
<dbReference type="InterPro" id="IPR035926">
    <property type="entry name" value="NusB-like_sf"/>
</dbReference>
<organism evidence="15">
    <name type="scientific">candidate division WOR-3 bacterium</name>
    <dbReference type="NCBI Taxonomy" id="2052148"/>
    <lineage>
        <taxon>Bacteria</taxon>
        <taxon>Bacteria division WOR-3</taxon>
    </lineage>
</organism>
<dbReference type="Pfam" id="PF01189">
    <property type="entry name" value="Methyltr_RsmB-F"/>
    <property type="match status" value="1"/>
</dbReference>
<proteinExistence type="inferred from homology"/>
<dbReference type="PROSITE" id="PS51686">
    <property type="entry name" value="SAM_MT_RSMB_NOP"/>
    <property type="match status" value="1"/>
</dbReference>
<dbReference type="Proteomes" id="UP000885847">
    <property type="component" value="Unassembled WGS sequence"/>
</dbReference>
<keyword evidence="8 13" id="KW-0949">S-adenosyl-L-methionine</keyword>
<dbReference type="AlphaFoldDB" id="A0A7C0ZG27"/>
<dbReference type="GO" id="GO:0003723">
    <property type="term" value="F:RNA binding"/>
    <property type="evidence" value="ECO:0007669"/>
    <property type="project" value="UniProtKB-UniRule"/>
</dbReference>
<comment type="caution">
    <text evidence="13">Lacks conserved residue(s) required for the propagation of feature annotation.</text>
</comment>
<evidence type="ECO:0000256" key="13">
    <source>
        <dbReference type="PROSITE-ProRule" id="PRU01023"/>
    </source>
</evidence>
<dbReference type="GO" id="GO:0008649">
    <property type="term" value="F:rRNA methyltransferase activity"/>
    <property type="evidence" value="ECO:0007669"/>
    <property type="project" value="InterPro"/>
</dbReference>
<evidence type="ECO:0000256" key="2">
    <source>
        <dbReference type="ARBA" id="ARBA00004496"/>
    </source>
</evidence>
<dbReference type="GO" id="GO:0006355">
    <property type="term" value="P:regulation of DNA-templated transcription"/>
    <property type="evidence" value="ECO:0007669"/>
    <property type="project" value="InterPro"/>
</dbReference>
<evidence type="ECO:0000256" key="5">
    <source>
        <dbReference type="ARBA" id="ARBA00022552"/>
    </source>
</evidence>
<dbReference type="EC" id="2.1.1.176" evidence="3"/>